<gene>
    <name evidence="1" type="ORF">TNCV_2628821</name>
</gene>
<protein>
    <submittedName>
        <fullName evidence="1">Uncharacterized protein</fullName>
    </submittedName>
</protein>
<sequence length="111" mass="12810">MTVDSDVSDKLWVRILMGSIRGGPSSGGWHLNYDRFNVHQPPLYIGSLQWLWVSNPQLNNTNHELLTMTTECVNLMNDLLKVVERHYKERPLNSTHLRLFTFLYGQLVLAG</sequence>
<name>A0A8X6SNN1_TRICX</name>
<reference evidence="1" key="1">
    <citation type="submission" date="2020-08" db="EMBL/GenBank/DDBJ databases">
        <title>Multicomponent nature underlies the extraordinary mechanical properties of spider dragline silk.</title>
        <authorList>
            <person name="Kono N."/>
            <person name="Nakamura H."/>
            <person name="Mori M."/>
            <person name="Yoshida Y."/>
            <person name="Ohtoshi R."/>
            <person name="Malay A.D."/>
            <person name="Moran D.A.P."/>
            <person name="Tomita M."/>
            <person name="Numata K."/>
            <person name="Arakawa K."/>
        </authorList>
    </citation>
    <scope>NUCLEOTIDE SEQUENCE</scope>
</reference>
<proteinExistence type="predicted"/>
<comment type="caution">
    <text evidence="1">The sequence shown here is derived from an EMBL/GenBank/DDBJ whole genome shotgun (WGS) entry which is preliminary data.</text>
</comment>
<organism evidence="1 2">
    <name type="scientific">Trichonephila clavipes</name>
    <name type="common">Golden silk orbweaver</name>
    <name type="synonym">Nephila clavipes</name>
    <dbReference type="NCBI Taxonomy" id="2585209"/>
    <lineage>
        <taxon>Eukaryota</taxon>
        <taxon>Metazoa</taxon>
        <taxon>Ecdysozoa</taxon>
        <taxon>Arthropoda</taxon>
        <taxon>Chelicerata</taxon>
        <taxon>Arachnida</taxon>
        <taxon>Araneae</taxon>
        <taxon>Araneomorphae</taxon>
        <taxon>Entelegynae</taxon>
        <taxon>Araneoidea</taxon>
        <taxon>Nephilidae</taxon>
        <taxon>Trichonephila</taxon>
    </lineage>
</organism>
<dbReference type="EMBL" id="BMAU01021296">
    <property type="protein sequence ID" value="GFY10203.1"/>
    <property type="molecule type" value="Genomic_DNA"/>
</dbReference>
<dbReference type="Proteomes" id="UP000887159">
    <property type="component" value="Unassembled WGS sequence"/>
</dbReference>
<evidence type="ECO:0000313" key="2">
    <source>
        <dbReference type="Proteomes" id="UP000887159"/>
    </source>
</evidence>
<evidence type="ECO:0000313" key="1">
    <source>
        <dbReference type="EMBL" id="GFY10203.1"/>
    </source>
</evidence>
<accession>A0A8X6SNN1</accession>
<dbReference type="AlphaFoldDB" id="A0A8X6SNN1"/>
<keyword evidence="2" id="KW-1185">Reference proteome</keyword>